<dbReference type="InterPro" id="IPR007197">
    <property type="entry name" value="rSAM"/>
</dbReference>
<dbReference type="PROSITE" id="PS51918">
    <property type="entry name" value="RADICAL_SAM"/>
    <property type="match status" value="1"/>
</dbReference>
<dbReference type="EMBL" id="DROK01000170">
    <property type="protein sequence ID" value="HHI97376.1"/>
    <property type="molecule type" value="Genomic_DNA"/>
</dbReference>
<evidence type="ECO:0000256" key="2">
    <source>
        <dbReference type="ARBA" id="ARBA00003522"/>
    </source>
</evidence>
<dbReference type="SFLD" id="SFLDS00029">
    <property type="entry name" value="Radical_SAM"/>
    <property type="match status" value="1"/>
</dbReference>
<dbReference type="InterPro" id="IPR000385">
    <property type="entry name" value="MoaA_NifB_PqqE_Fe-S-bd_CS"/>
</dbReference>
<protein>
    <recommendedName>
        <fullName evidence="5">FeMo cofactor biosynthesis protein NifB</fullName>
    </recommendedName>
    <alternativeName>
        <fullName evidence="14">Nitrogenase cofactor maturase NifB</fullName>
    </alternativeName>
    <alternativeName>
        <fullName evidence="13">Radical SAM assemblase NifB</fullName>
    </alternativeName>
</protein>
<evidence type="ECO:0000256" key="4">
    <source>
        <dbReference type="ARBA" id="ARBA00006804"/>
    </source>
</evidence>
<dbReference type="UniPathway" id="UPA00782"/>
<evidence type="ECO:0000259" key="15">
    <source>
        <dbReference type="PROSITE" id="PS51918"/>
    </source>
</evidence>
<dbReference type="GO" id="GO:0016829">
    <property type="term" value="F:lyase activity"/>
    <property type="evidence" value="ECO:0007669"/>
    <property type="project" value="UniProtKB-KW"/>
</dbReference>
<dbReference type="PANTHER" id="PTHR43787:SF13">
    <property type="entry name" value="FEMO COFACTOR BIOSYNTHESIS PROTEIN NIFB"/>
    <property type="match status" value="1"/>
</dbReference>
<comment type="similarity">
    <text evidence="4">Belongs to the radical SAM superfamily. NifB family.</text>
</comment>
<evidence type="ECO:0000256" key="5">
    <source>
        <dbReference type="ARBA" id="ARBA00021702"/>
    </source>
</evidence>
<evidence type="ECO:0000256" key="7">
    <source>
        <dbReference type="ARBA" id="ARBA00022691"/>
    </source>
</evidence>
<comment type="caution">
    <text evidence="16">The sequence shown here is derived from an EMBL/GenBank/DDBJ whole genome shotgun (WGS) entry which is preliminary data.</text>
</comment>
<evidence type="ECO:0000256" key="14">
    <source>
        <dbReference type="ARBA" id="ARBA00032102"/>
    </source>
</evidence>
<keyword evidence="11" id="KW-0535">Nitrogen fixation</keyword>
<evidence type="ECO:0000313" key="16">
    <source>
        <dbReference type="EMBL" id="HHI97376.1"/>
    </source>
</evidence>
<dbReference type="SUPFAM" id="SSF102114">
    <property type="entry name" value="Radical SAM enzymes"/>
    <property type="match status" value="1"/>
</dbReference>
<keyword evidence="10" id="KW-0411">Iron-sulfur</keyword>
<gene>
    <name evidence="16" type="ORF">ENJ96_05945</name>
</gene>
<dbReference type="InterPro" id="IPR006638">
    <property type="entry name" value="Elp3/MiaA/NifB-like_rSAM"/>
</dbReference>
<reference evidence="16" key="1">
    <citation type="journal article" date="2020" name="mSystems">
        <title>Genome- and Community-Level Interaction Insights into Carbon Utilization and Element Cycling Functions of Hydrothermarchaeota in Hydrothermal Sediment.</title>
        <authorList>
            <person name="Zhou Z."/>
            <person name="Liu Y."/>
            <person name="Xu W."/>
            <person name="Pan J."/>
            <person name="Luo Z.H."/>
            <person name="Li M."/>
        </authorList>
    </citation>
    <scope>NUCLEOTIDE SEQUENCE [LARGE SCALE GENOMIC DNA]</scope>
    <source>
        <strain evidence="16">HyVt-533</strain>
    </source>
</reference>
<accession>A0A7V5U2S8</accession>
<dbReference type="Pfam" id="PF04055">
    <property type="entry name" value="Radical_SAM"/>
    <property type="match status" value="1"/>
</dbReference>
<feature type="domain" description="Radical SAM core" evidence="15">
    <location>
        <begin position="12"/>
        <end position="254"/>
    </location>
</feature>
<dbReference type="PROSITE" id="PS01305">
    <property type="entry name" value="MOAA_NIFB_PQQE"/>
    <property type="match status" value="1"/>
</dbReference>
<dbReference type="InterPro" id="IPR058240">
    <property type="entry name" value="rSAM_sf"/>
</dbReference>
<evidence type="ECO:0000256" key="9">
    <source>
        <dbReference type="ARBA" id="ARBA00023004"/>
    </source>
</evidence>
<dbReference type="SFLD" id="SFLDG01067">
    <property type="entry name" value="SPASM/twitch_domain_containing"/>
    <property type="match status" value="1"/>
</dbReference>
<name>A0A7V5U2S8_9BACT</name>
<comment type="cofactor">
    <cofactor evidence="1">
        <name>[4Fe-4S] cluster</name>
        <dbReference type="ChEBI" id="CHEBI:49883"/>
    </cofactor>
</comment>
<dbReference type="Proteomes" id="UP000886101">
    <property type="component" value="Unassembled WGS sequence"/>
</dbReference>
<dbReference type="AlphaFoldDB" id="A0A7V5U2S8"/>
<dbReference type="GO" id="GO:0032324">
    <property type="term" value="P:molybdopterin cofactor biosynthetic process"/>
    <property type="evidence" value="ECO:0007669"/>
    <property type="project" value="UniProtKB-ARBA"/>
</dbReference>
<evidence type="ECO:0000256" key="13">
    <source>
        <dbReference type="ARBA" id="ARBA00030926"/>
    </source>
</evidence>
<evidence type="ECO:0000256" key="1">
    <source>
        <dbReference type="ARBA" id="ARBA00001966"/>
    </source>
</evidence>
<evidence type="ECO:0000256" key="12">
    <source>
        <dbReference type="ARBA" id="ARBA00023239"/>
    </source>
</evidence>
<dbReference type="GO" id="GO:0051539">
    <property type="term" value="F:4 iron, 4 sulfur cluster binding"/>
    <property type="evidence" value="ECO:0007669"/>
    <property type="project" value="UniProtKB-KW"/>
</dbReference>
<organism evidence="16">
    <name type="scientific">Thermodesulfatator atlanticus</name>
    <dbReference type="NCBI Taxonomy" id="501497"/>
    <lineage>
        <taxon>Bacteria</taxon>
        <taxon>Pseudomonadati</taxon>
        <taxon>Thermodesulfobacteriota</taxon>
        <taxon>Thermodesulfobacteria</taxon>
        <taxon>Thermodesulfobacteriales</taxon>
        <taxon>Thermodesulfatatoraceae</taxon>
        <taxon>Thermodesulfatator</taxon>
    </lineage>
</organism>
<sequence length="273" mass="29475">MIRHPCFDEQAHRLVGRLHLPVAPRCNIRCAYCERKIGCLNESRPGISTRVITPAEVTAVVSRALELEPRIEVVGIAGPGEALANEETFETLKLVRKRFPHLRICLATNGLALPERLPHLLASGVEFLSVTVSAATPVTGARLVKFVLDRQRRLSGPEGAALLLARQLQGIALAAKAGIRVKVNSVLVPGVNDQEMAEIARLVAEAGASIMNIIPLIPLGDFRGQRPPNGREIRKARRAAARFMPLFLSCKRCRADAFGVPGQGDCAPGALCL</sequence>
<dbReference type="InterPro" id="IPR013785">
    <property type="entry name" value="Aldolase_TIM"/>
</dbReference>
<comment type="pathway">
    <text evidence="3">Cofactor biosynthesis; Fe-Mo cofactor biosynthesis.</text>
</comment>
<evidence type="ECO:0000256" key="10">
    <source>
        <dbReference type="ARBA" id="ARBA00023014"/>
    </source>
</evidence>
<dbReference type="GO" id="GO:0046872">
    <property type="term" value="F:metal ion binding"/>
    <property type="evidence" value="ECO:0007669"/>
    <property type="project" value="UniProtKB-KW"/>
</dbReference>
<keyword evidence="9" id="KW-0408">Iron</keyword>
<dbReference type="SMART" id="SM00729">
    <property type="entry name" value="Elp3"/>
    <property type="match status" value="1"/>
</dbReference>
<comment type="function">
    <text evidence="2">Involved in the biosynthesis of the iron-molybdenum cofactor (FeMo-co or M-cluster) found in the dinitrogenase enzyme of the nitrogenase complex in nitrogen-fixing microorganisms. NifB catalyzes the crucial step of radical SAM-dependent carbide insertion that occurs concomitant with the insertion of a 9th sulfur and the rearrangement/coupling of two [4Fe-4S] clusters into a [8Fe-9S-C] cluster, the precursor to the M-cluster.</text>
</comment>
<dbReference type="PANTHER" id="PTHR43787">
    <property type="entry name" value="FEMO COFACTOR BIOSYNTHESIS PROTEIN NIFB-RELATED"/>
    <property type="match status" value="1"/>
</dbReference>
<evidence type="ECO:0000256" key="8">
    <source>
        <dbReference type="ARBA" id="ARBA00022723"/>
    </source>
</evidence>
<keyword evidence="12" id="KW-0456">Lyase</keyword>
<evidence type="ECO:0000256" key="6">
    <source>
        <dbReference type="ARBA" id="ARBA00022485"/>
    </source>
</evidence>
<keyword evidence="6" id="KW-0004">4Fe-4S</keyword>
<dbReference type="CDD" id="cd01335">
    <property type="entry name" value="Radical_SAM"/>
    <property type="match status" value="1"/>
</dbReference>
<evidence type="ECO:0000256" key="3">
    <source>
        <dbReference type="ARBA" id="ARBA00005155"/>
    </source>
</evidence>
<evidence type="ECO:0000256" key="11">
    <source>
        <dbReference type="ARBA" id="ARBA00023231"/>
    </source>
</evidence>
<proteinExistence type="inferred from homology"/>
<dbReference type="Gene3D" id="3.20.20.70">
    <property type="entry name" value="Aldolase class I"/>
    <property type="match status" value="1"/>
</dbReference>
<keyword evidence="8" id="KW-0479">Metal-binding</keyword>
<keyword evidence="7" id="KW-0949">S-adenosyl-L-methionine</keyword>